<evidence type="ECO:0000313" key="3">
    <source>
        <dbReference type="EMBL" id="TCT13049.1"/>
    </source>
</evidence>
<accession>A0A4V2UZX8</accession>
<keyword evidence="2" id="KW-0812">Transmembrane</keyword>
<comment type="caution">
    <text evidence="3">The sequence shown here is derived from an EMBL/GenBank/DDBJ whole genome shotgun (WGS) entry which is preliminary data.</text>
</comment>
<evidence type="ECO:0000256" key="2">
    <source>
        <dbReference type="SAM" id="Phobius"/>
    </source>
</evidence>
<protein>
    <submittedName>
        <fullName evidence="3">Septum formation initiator</fullName>
    </submittedName>
</protein>
<feature type="coiled-coil region" evidence="1">
    <location>
        <begin position="35"/>
        <end position="68"/>
    </location>
</feature>
<sequence length="94" mass="11200">MKRKIIPRGTAPIIVILFVLITVIVIKISTLYEENKELKNQETRLLNIIESEQERQELIKERQEYMNKTDYIEEVAREMFGLIKENELLIVPQK</sequence>
<organism evidence="3 4">
    <name type="scientific">Natranaerovirga pectinivora</name>
    <dbReference type="NCBI Taxonomy" id="682400"/>
    <lineage>
        <taxon>Bacteria</taxon>
        <taxon>Bacillati</taxon>
        <taxon>Bacillota</taxon>
        <taxon>Clostridia</taxon>
        <taxon>Lachnospirales</taxon>
        <taxon>Natranaerovirgaceae</taxon>
        <taxon>Natranaerovirga</taxon>
    </lineage>
</organism>
<dbReference type="AlphaFoldDB" id="A0A4V2UZX8"/>
<proteinExistence type="predicted"/>
<evidence type="ECO:0000313" key="4">
    <source>
        <dbReference type="Proteomes" id="UP000294902"/>
    </source>
</evidence>
<dbReference type="RefSeq" id="WP_132253325.1">
    <property type="nucleotide sequence ID" value="NZ_SMAL01000009.1"/>
</dbReference>
<feature type="transmembrane region" description="Helical" evidence="2">
    <location>
        <begin position="12"/>
        <end position="32"/>
    </location>
</feature>
<dbReference type="EMBL" id="SMAL01000009">
    <property type="protein sequence ID" value="TCT13049.1"/>
    <property type="molecule type" value="Genomic_DNA"/>
</dbReference>
<reference evidence="3 4" key="1">
    <citation type="submission" date="2019-03" db="EMBL/GenBank/DDBJ databases">
        <title>Genomic Encyclopedia of Type Strains, Phase IV (KMG-IV): sequencing the most valuable type-strain genomes for metagenomic binning, comparative biology and taxonomic classification.</title>
        <authorList>
            <person name="Goeker M."/>
        </authorList>
    </citation>
    <scope>NUCLEOTIDE SEQUENCE [LARGE SCALE GENOMIC DNA]</scope>
    <source>
        <strain evidence="3 4">DSM 24629</strain>
    </source>
</reference>
<keyword evidence="1" id="KW-0175">Coiled coil</keyword>
<dbReference type="Proteomes" id="UP000294902">
    <property type="component" value="Unassembled WGS sequence"/>
</dbReference>
<gene>
    <name evidence="3" type="ORF">EDC18_10910</name>
</gene>
<keyword evidence="2" id="KW-1133">Transmembrane helix</keyword>
<keyword evidence="2" id="KW-0472">Membrane</keyword>
<dbReference type="Pfam" id="PF04977">
    <property type="entry name" value="DivIC"/>
    <property type="match status" value="1"/>
</dbReference>
<dbReference type="InterPro" id="IPR007060">
    <property type="entry name" value="FtsL/DivIC"/>
</dbReference>
<keyword evidence="4" id="KW-1185">Reference proteome</keyword>
<name>A0A4V2UZX8_9FIRM</name>
<evidence type="ECO:0000256" key="1">
    <source>
        <dbReference type="SAM" id="Coils"/>
    </source>
</evidence>
<dbReference type="OrthoDB" id="1771181at2"/>